<comment type="caution">
    <text evidence="2">The sequence shown here is derived from an EMBL/GenBank/DDBJ whole genome shotgun (WGS) entry which is preliminary data.</text>
</comment>
<organism evidence="2 3">
    <name type="scientific">Novipirellula herctigrandis</name>
    <dbReference type="NCBI Taxonomy" id="2527986"/>
    <lineage>
        <taxon>Bacteria</taxon>
        <taxon>Pseudomonadati</taxon>
        <taxon>Planctomycetota</taxon>
        <taxon>Planctomycetia</taxon>
        <taxon>Pirellulales</taxon>
        <taxon>Pirellulaceae</taxon>
        <taxon>Novipirellula</taxon>
    </lineage>
</organism>
<name>A0A5C5YX19_9BACT</name>
<gene>
    <name evidence="2" type="ORF">CA13_04940</name>
</gene>
<dbReference type="Proteomes" id="UP000315010">
    <property type="component" value="Unassembled WGS sequence"/>
</dbReference>
<reference evidence="2 3" key="1">
    <citation type="submission" date="2019-02" db="EMBL/GenBank/DDBJ databases">
        <title>Deep-cultivation of Planctomycetes and their phenomic and genomic characterization uncovers novel biology.</title>
        <authorList>
            <person name="Wiegand S."/>
            <person name="Jogler M."/>
            <person name="Boedeker C."/>
            <person name="Pinto D."/>
            <person name="Vollmers J."/>
            <person name="Rivas-Marin E."/>
            <person name="Kohn T."/>
            <person name="Peeters S.H."/>
            <person name="Heuer A."/>
            <person name="Rast P."/>
            <person name="Oberbeckmann S."/>
            <person name="Bunk B."/>
            <person name="Jeske O."/>
            <person name="Meyerdierks A."/>
            <person name="Storesund J.E."/>
            <person name="Kallscheuer N."/>
            <person name="Luecker S."/>
            <person name="Lage O.M."/>
            <person name="Pohl T."/>
            <person name="Merkel B.J."/>
            <person name="Hornburger P."/>
            <person name="Mueller R.-W."/>
            <person name="Bruemmer F."/>
            <person name="Labrenz M."/>
            <person name="Spormann A.M."/>
            <person name="Op Den Camp H."/>
            <person name="Overmann J."/>
            <person name="Amann R."/>
            <person name="Jetten M.S.M."/>
            <person name="Mascher T."/>
            <person name="Medema M.H."/>
            <person name="Devos D.P."/>
            <person name="Kaster A.-K."/>
            <person name="Ovreas L."/>
            <person name="Rohde M."/>
            <person name="Galperin M.Y."/>
            <person name="Jogler C."/>
        </authorList>
    </citation>
    <scope>NUCLEOTIDE SEQUENCE [LARGE SCALE GENOMIC DNA]</scope>
    <source>
        <strain evidence="2 3">CA13</strain>
    </source>
</reference>
<feature type="region of interest" description="Disordered" evidence="1">
    <location>
        <begin position="1"/>
        <end position="26"/>
    </location>
</feature>
<protein>
    <submittedName>
        <fullName evidence="2">Uncharacterized protein</fullName>
    </submittedName>
</protein>
<dbReference type="AlphaFoldDB" id="A0A5C5YX19"/>
<sequence length="50" mass="5693">MRLDDKAVLSRQTGHSRSAELEDPDFAPQTNAFWDATFEAPKQRHYATSV</sequence>
<dbReference type="EMBL" id="SJPJ01000001">
    <property type="protein sequence ID" value="TWT79097.1"/>
    <property type="molecule type" value="Genomic_DNA"/>
</dbReference>
<proteinExistence type="predicted"/>
<evidence type="ECO:0000256" key="1">
    <source>
        <dbReference type="SAM" id="MobiDB-lite"/>
    </source>
</evidence>
<evidence type="ECO:0000313" key="2">
    <source>
        <dbReference type="EMBL" id="TWT79097.1"/>
    </source>
</evidence>
<accession>A0A5C5YX19</accession>
<evidence type="ECO:0000313" key="3">
    <source>
        <dbReference type="Proteomes" id="UP000315010"/>
    </source>
</evidence>
<keyword evidence="3" id="KW-1185">Reference proteome</keyword>